<evidence type="ECO:0000313" key="6">
    <source>
        <dbReference type="EMBL" id="EFN56166.1"/>
    </source>
</evidence>
<proteinExistence type="predicted"/>
<dbReference type="SUPFAM" id="SSF49764">
    <property type="entry name" value="HSP20-like chaperones"/>
    <property type="match status" value="1"/>
</dbReference>
<evidence type="ECO:0000256" key="3">
    <source>
        <dbReference type="ARBA" id="ARBA00053226"/>
    </source>
</evidence>
<dbReference type="GeneID" id="17355826"/>
<organism evidence="7">
    <name type="scientific">Chlorella variabilis</name>
    <name type="common">Green alga</name>
    <dbReference type="NCBI Taxonomy" id="554065"/>
    <lineage>
        <taxon>Eukaryota</taxon>
        <taxon>Viridiplantae</taxon>
        <taxon>Chlorophyta</taxon>
        <taxon>core chlorophytes</taxon>
        <taxon>Trebouxiophyceae</taxon>
        <taxon>Chlorellales</taxon>
        <taxon>Chlorellaceae</taxon>
        <taxon>Chlorella clade</taxon>
        <taxon>Chlorella</taxon>
    </lineage>
</organism>
<dbReference type="OrthoDB" id="416217at2759"/>
<dbReference type="FunFam" id="2.60.40.790:FF:000001">
    <property type="entry name" value="Nuclear migration protein nudC"/>
    <property type="match status" value="1"/>
</dbReference>
<gene>
    <name evidence="6" type="ORF">CHLNCDRAFT_57614</name>
</gene>
<dbReference type="GO" id="GO:0006457">
    <property type="term" value="P:protein folding"/>
    <property type="evidence" value="ECO:0007669"/>
    <property type="project" value="TreeGrafter"/>
</dbReference>
<comment type="subcellular location">
    <subcellularLocation>
        <location evidence="1">Cytoplasm</location>
    </subcellularLocation>
</comment>
<dbReference type="GO" id="GO:0051082">
    <property type="term" value="F:unfolded protein binding"/>
    <property type="evidence" value="ECO:0007669"/>
    <property type="project" value="TreeGrafter"/>
</dbReference>
<name>E1ZD69_CHLVA</name>
<evidence type="ECO:0000256" key="2">
    <source>
        <dbReference type="ARBA" id="ARBA00022490"/>
    </source>
</evidence>
<dbReference type="Proteomes" id="UP000008141">
    <property type="component" value="Unassembled WGS sequence"/>
</dbReference>
<evidence type="ECO:0000256" key="1">
    <source>
        <dbReference type="ARBA" id="ARBA00004496"/>
    </source>
</evidence>
<dbReference type="eggNOG" id="KOG2265">
    <property type="taxonomic scope" value="Eukaryota"/>
</dbReference>
<dbReference type="PANTHER" id="PTHR12356">
    <property type="entry name" value="NUCLEAR MOVEMENT PROTEIN NUDC"/>
    <property type="match status" value="1"/>
</dbReference>
<dbReference type="PANTHER" id="PTHR12356:SF3">
    <property type="entry name" value="NUCLEAR MIGRATION PROTEIN NUDC"/>
    <property type="match status" value="1"/>
</dbReference>
<dbReference type="InterPro" id="IPR007052">
    <property type="entry name" value="CS_dom"/>
</dbReference>
<feature type="compositionally biased region" description="Low complexity" evidence="4">
    <location>
        <begin position="124"/>
        <end position="155"/>
    </location>
</feature>
<dbReference type="CDD" id="cd06467">
    <property type="entry name" value="p23_NUDC_like"/>
    <property type="match status" value="1"/>
</dbReference>
<dbReference type="InParanoid" id="E1ZD69"/>
<reference evidence="6 7" key="1">
    <citation type="journal article" date="2010" name="Plant Cell">
        <title>The Chlorella variabilis NC64A genome reveals adaptation to photosymbiosis, coevolution with viruses, and cryptic sex.</title>
        <authorList>
            <person name="Blanc G."/>
            <person name="Duncan G."/>
            <person name="Agarkova I."/>
            <person name="Borodovsky M."/>
            <person name="Gurnon J."/>
            <person name="Kuo A."/>
            <person name="Lindquist E."/>
            <person name="Lucas S."/>
            <person name="Pangilinan J."/>
            <person name="Polle J."/>
            <person name="Salamov A."/>
            <person name="Terry A."/>
            <person name="Yamada T."/>
            <person name="Dunigan D.D."/>
            <person name="Grigoriev I.V."/>
            <person name="Claverie J.M."/>
            <person name="Van Etten J.L."/>
        </authorList>
    </citation>
    <scope>NUCLEOTIDE SEQUENCE [LARGE SCALE GENOMIC DNA]</scope>
    <source>
        <strain evidence="6 7">NC64A</strain>
    </source>
</reference>
<dbReference type="RefSeq" id="XP_005848268.1">
    <property type="nucleotide sequence ID" value="XM_005848206.1"/>
</dbReference>
<dbReference type="InterPro" id="IPR008978">
    <property type="entry name" value="HSP20-like_chaperone"/>
</dbReference>
<dbReference type="FunCoup" id="E1ZD69">
    <property type="interactions" value="1839"/>
</dbReference>
<keyword evidence="2" id="KW-0963">Cytoplasm</keyword>
<protein>
    <recommendedName>
        <fullName evidence="5">CS domain-containing protein</fullName>
    </recommendedName>
</protein>
<dbReference type="PROSITE" id="PS51203">
    <property type="entry name" value="CS"/>
    <property type="match status" value="1"/>
</dbReference>
<dbReference type="InterPro" id="IPR037898">
    <property type="entry name" value="NudC_fam"/>
</dbReference>
<dbReference type="Pfam" id="PF04969">
    <property type="entry name" value="CS"/>
    <property type="match status" value="1"/>
</dbReference>
<dbReference type="OMA" id="HCVIEDV"/>
<dbReference type="GO" id="GO:0005737">
    <property type="term" value="C:cytoplasm"/>
    <property type="evidence" value="ECO:0007669"/>
    <property type="project" value="UniProtKB-SubCell"/>
</dbReference>
<keyword evidence="7" id="KW-1185">Reference proteome</keyword>
<accession>E1ZD69</accession>
<sequence length="327" mass="34413">MIEEIDSATYTKHYFEKASPEMQAQPAAVMHPTAVRVYGELGSEPQAFLGAALDFLAQQSTFFAQPGAAAAVAQLAQRHLPAGATATPPVSTPPAAPSAAAAPSPPAAGPAAAAPPAQPPLPVAEPAAARAQPDAGQAPAAGSAGEEAQQEEGTGMKPNVGNGADMGSYSWTQTLGEVAVVVPVPPGTKGRACDIAISRDKLRVGLKGQPPVLDGPLFASVQPDECLWSVVDGRQLELTLTKKDGMQWWRCVVQGQPEIDVQKVEPEASKLTDLEPEMRATVEKMMYDQRQKAMGLPTSEEQHKADLIERFKAQHPEMDFSGAKIEL</sequence>
<dbReference type="AlphaFoldDB" id="E1ZD69"/>
<evidence type="ECO:0000259" key="5">
    <source>
        <dbReference type="PROSITE" id="PS51203"/>
    </source>
</evidence>
<dbReference type="Gene3D" id="2.60.40.790">
    <property type="match status" value="1"/>
</dbReference>
<evidence type="ECO:0000256" key="4">
    <source>
        <dbReference type="SAM" id="MobiDB-lite"/>
    </source>
</evidence>
<dbReference type="EMBL" id="GL433842">
    <property type="protein sequence ID" value="EFN56166.1"/>
    <property type="molecule type" value="Genomic_DNA"/>
</dbReference>
<comment type="function">
    <text evidence="3">Small heat shock protein required for the establishment of auxin gradients and for patterning of the apical domain of the embryo. Involved in the specification of the cotyledon primordia. Also required for normal inflorescence and floral meristem function, normal developmental patterning and thermotolerance. Acts as a molecular chaperone.</text>
</comment>
<evidence type="ECO:0000313" key="7">
    <source>
        <dbReference type="Proteomes" id="UP000008141"/>
    </source>
</evidence>
<dbReference type="STRING" id="554065.E1ZD69"/>
<feature type="region of interest" description="Disordered" evidence="4">
    <location>
        <begin position="83"/>
        <end position="168"/>
    </location>
</feature>
<dbReference type="KEGG" id="cvr:CHLNCDRAFT_57614"/>
<feature type="domain" description="CS" evidence="5">
    <location>
        <begin position="164"/>
        <end position="253"/>
    </location>
</feature>